<evidence type="ECO:0000313" key="4">
    <source>
        <dbReference type="Proteomes" id="UP000664382"/>
    </source>
</evidence>
<dbReference type="GO" id="GO:0003700">
    <property type="term" value="F:DNA-binding transcription factor activity"/>
    <property type="evidence" value="ECO:0007669"/>
    <property type="project" value="InterPro"/>
</dbReference>
<organism evidence="3 4">
    <name type="scientific">Leucobacter weissii</name>
    <dbReference type="NCBI Taxonomy" id="1983706"/>
    <lineage>
        <taxon>Bacteria</taxon>
        <taxon>Bacillati</taxon>
        <taxon>Actinomycetota</taxon>
        <taxon>Actinomycetes</taxon>
        <taxon>Micrococcales</taxon>
        <taxon>Microbacteriaceae</taxon>
        <taxon>Leucobacter</taxon>
    </lineage>
</organism>
<reference evidence="3" key="1">
    <citation type="submission" date="2021-03" db="EMBL/GenBank/DDBJ databases">
        <title>Leucobacter chromiisoli sp. nov., isolated from chromium-containing soil of chemical plant.</title>
        <authorList>
            <person name="Xu Z."/>
        </authorList>
    </citation>
    <scope>NUCLEOTIDE SEQUENCE</scope>
    <source>
        <strain evidence="3">S27</strain>
    </source>
</reference>
<dbReference type="EMBL" id="JAGDYM010000013">
    <property type="protein sequence ID" value="MBO1902475.1"/>
    <property type="molecule type" value="Genomic_DNA"/>
</dbReference>
<keyword evidence="1" id="KW-0238">DNA-binding</keyword>
<keyword evidence="4" id="KW-1185">Reference proteome</keyword>
<dbReference type="InterPro" id="IPR000551">
    <property type="entry name" value="MerR-type_HTH_dom"/>
</dbReference>
<dbReference type="Gene3D" id="1.10.1660.10">
    <property type="match status" value="1"/>
</dbReference>
<dbReference type="Pfam" id="PF13411">
    <property type="entry name" value="MerR_1"/>
    <property type="match status" value="1"/>
</dbReference>
<evidence type="ECO:0000313" key="3">
    <source>
        <dbReference type="EMBL" id="MBO1902475.1"/>
    </source>
</evidence>
<evidence type="ECO:0000256" key="1">
    <source>
        <dbReference type="ARBA" id="ARBA00023125"/>
    </source>
</evidence>
<dbReference type="InterPro" id="IPR047057">
    <property type="entry name" value="MerR_fam"/>
</dbReference>
<accession>A0A939MM99</accession>
<dbReference type="RefSeq" id="WP_208098245.1">
    <property type="nucleotide sequence ID" value="NZ_JAGDYM010000013.1"/>
</dbReference>
<feature type="domain" description="HTH merR-type" evidence="2">
    <location>
        <begin position="1"/>
        <end position="68"/>
    </location>
</feature>
<dbReference type="PRINTS" id="PR00040">
    <property type="entry name" value="HTHMERR"/>
</dbReference>
<dbReference type="PANTHER" id="PTHR30204">
    <property type="entry name" value="REDOX-CYCLING DRUG-SENSING TRANSCRIPTIONAL ACTIVATOR SOXR"/>
    <property type="match status" value="1"/>
</dbReference>
<gene>
    <name evidence="3" type="ORF">J4H92_11005</name>
</gene>
<dbReference type="SMART" id="SM00422">
    <property type="entry name" value="HTH_MERR"/>
    <property type="match status" value="1"/>
</dbReference>
<dbReference type="PROSITE" id="PS50937">
    <property type="entry name" value="HTH_MERR_2"/>
    <property type="match status" value="1"/>
</dbReference>
<dbReference type="InterPro" id="IPR009061">
    <property type="entry name" value="DNA-bd_dom_put_sf"/>
</dbReference>
<proteinExistence type="predicted"/>
<dbReference type="SUPFAM" id="SSF46955">
    <property type="entry name" value="Putative DNA-binding domain"/>
    <property type="match status" value="1"/>
</dbReference>
<dbReference type="PANTHER" id="PTHR30204:SF97">
    <property type="entry name" value="MERR FAMILY REGULATORY PROTEIN"/>
    <property type="match status" value="1"/>
</dbReference>
<dbReference type="Proteomes" id="UP000664382">
    <property type="component" value="Unassembled WGS sequence"/>
</dbReference>
<sequence>MRISEVAARSGVPATTLRYYDSIGLIDARREPNGYRAYDDGVLERLTFIEAAKKLELSLPEIAELLVVVDGDSCTQVRDALHPKLTDRLREVDAHLAALRLLRERLVVASERVAACPDSGESCRSECMLLGAIRRACQSDQEPAEGSQWS</sequence>
<name>A0A939MM99_9MICO</name>
<comment type="caution">
    <text evidence="3">The sequence shown here is derived from an EMBL/GenBank/DDBJ whole genome shotgun (WGS) entry which is preliminary data.</text>
</comment>
<evidence type="ECO:0000259" key="2">
    <source>
        <dbReference type="PROSITE" id="PS50937"/>
    </source>
</evidence>
<protein>
    <submittedName>
        <fullName evidence="3">MerR family transcriptional regulator</fullName>
    </submittedName>
</protein>
<dbReference type="GO" id="GO:0003677">
    <property type="term" value="F:DNA binding"/>
    <property type="evidence" value="ECO:0007669"/>
    <property type="project" value="UniProtKB-KW"/>
</dbReference>
<dbReference type="AlphaFoldDB" id="A0A939MM99"/>